<dbReference type="RefSeq" id="WP_199023861.1">
    <property type="nucleotide sequence ID" value="NZ_JAELVR010000003.1"/>
</dbReference>
<feature type="transmembrane region" description="Helical" evidence="9">
    <location>
        <begin position="205"/>
        <end position="225"/>
    </location>
</feature>
<comment type="function">
    <text evidence="8">Part of the tripartite ATP-independent periplasmic (TRAP) transport system.</text>
</comment>
<dbReference type="PANTHER" id="PTHR33362">
    <property type="entry name" value="SIALIC ACID TRAP TRANSPORTER PERMEASE PROTEIN SIAT-RELATED"/>
    <property type="match status" value="1"/>
</dbReference>
<feature type="transmembrane region" description="Helical" evidence="9">
    <location>
        <begin position="346"/>
        <end position="375"/>
    </location>
</feature>
<dbReference type="InterPro" id="IPR055348">
    <property type="entry name" value="DctQ"/>
</dbReference>
<name>A0A8J7J0R7_9RHOB</name>
<dbReference type="Proteomes" id="UP000619079">
    <property type="component" value="Unassembled WGS sequence"/>
</dbReference>
<feature type="transmembrane region" description="Helical" evidence="9">
    <location>
        <begin position="464"/>
        <end position="489"/>
    </location>
</feature>
<keyword evidence="6 9" id="KW-1133">Transmembrane helix</keyword>
<evidence type="ECO:0000256" key="5">
    <source>
        <dbReference type="ARBA" id="ARBA00022692"/>
    </source>
</evidence>
<accession>A0A8J7J0R7</accession>
<feature type="transmembrane region" description="Helical" evidence="9">
    <location>
        <begin position="536"/>
        <end position="556"/>
    </location>
</feature>
<feature type="transmembrane region" description="Helical" evidence="9">
    <location>
        <begin position="679"/>
        <end position="704"/>
    </location>
</feature>
<feature type="transmembrane region" description="Helical" evidence="9">
    <location>
        <begin position="594"/>
        <end position="615"/>
    </location>
</feature>
<feature type="domain" description="TRAP C4-dicarboxylate transport system permease DctM subunit" evidence="11">
    <location>
        <begin position="258"/>
        <end position="740"/>
    </location>
</feature>
<dbReference type="AlphaFoldDB" id="A0A8J7J0R7"/>
<keyword evidence="13" id="KW-1185">Reference proteome</keyword>
<evidence type="ECO:0000256" key="3">
    <source>
        <dbReference type="ARBA" id="ARBA00022475"/>
    </source>
</evidence>
<feature type="transmembrane region" description="Helical" evidence="9">
    <location>
        <begin position="655"/>
        <end position="673"/>
    </location>
</feature>
<feature type="transmembrane region" description="Helical" evidence="9">
    <location>
        <begin position="422"/>
        <end position="443"/>
    </location>
</feature>
<evidence type="ECO:0000256" key="6">
    <source>
        <dbReference type="ARBA" id="ARBA00022989"/>
    </source>
</evidence>
<dbReference type="EMBL" id="JAELVR010000003">
    <property type="protein sequence ID" value="MBJ6371080.1"/>
    <property type="molecule type" value="Genomic_DNA"/>
</dbReference>
<feature type="transmembrane region" description="Helical" evidence="9">
    <location>
        <begin position="87"/>
        <end position="106"/>
    </location>
</feature>
<evidence type="ECO:0000256" key="9">
    <source>
        <dbReference type="SAM" id="Phobius"/>
    </source>
</evidence>
<dbReference type="GO" id="GO:0022857">
    <property type="term" value="F:transmembrane transporter activity"/>
    <property type="evidence" value="ECO:0007669"/>
    <property type="project" value="UniProtKB-UniRule"/>
</dbReference>
<keyword evidence="4 8" id="KW-0997">Cell inner membrane</keyword>
<keyword evidence="3" id="KW-1003">Cell membrane</keyword>
<evidence type="ECO:0000256" key="8">
    <source>
        <dbReference type="RuleBase" id="RU369079"/>
    </source>
</evidence>
<feature type="transmembrane region" description="Helical" evidence="9">
    <location>
        <begin position="495"/>
        <end position="516"/>
    </location>
</feature>
<evidence type="ECO:0000313" key="13">
    <source>
        <dbReference type="Proteomes" id="UP000619079"/>
    </source>
</evidence>
<evidence type="ECO:0000256" key="7">
    <source>
        <dbReference type="ARBA" id="ARBA00023136"/>
    </source>
</evidence>
<evidence type="ECO:0000259" key="10">
    <source>
        <dbReference type="Pfam" id="PF04290"/>
    </source>
</evidence>
<sequence>MADEIKSEALDITDELIAERRAGEPGQTPSDMVPWMRPVVRWIELLNLWVGRLTCLLVLPIIAVMVWEVVSRKLFLAPTDFSFEYSRMLAGAMFMLGAGYALMRGVHIRADFIYRNWSRKRQATVDAALYLAFYFPAMLFFLWISAEYTIKAWATWERSMDTAMMAPLAPARTAMPIAAFLLLLQGIAEFLRTLYDMPAERRQKFVTFLPFYVVGLGLVFLGIVYPDVLPLGEWWSGLIGATGAGNIPNEAIGIIMIGVMLFAIFVGFPISFTLIFLGFVFGSWGFSSKMTFYLQTLQFNATMLDEQLVAVPLFVFMGILMEKAGLMERLFTSIQLMFSRTRGALFVAVLFVSMIFAAATGIVGASVTILGIMAARTMNRSGYDVRLAAGTITAGGTLGILIPPSIMLVVMGPVLEVPVTELFQAAIIPGIMLAFLYMLYALVRCWINPSLGPILPKEEQPETSPYYAVEFVSVFTALIILVTLVTLALRGDFAGLFPFAGPVIPLAWIGVMYAVYAWTRAVRPGGFFYSDLWYEFFMGLVPPTTLIAFALGSILAGWATPAEAAACGAFGAIFLSLAYRKLTLPSFYDAMIKTLEITVLIMFLVAASNFFGAVFSRLGTPTMLTELLLAWDLSATAVLVIIMALVFLLGWPLEWVPIVLIIVPILVPTLEALEVNLTWFAILVAVNLQTAWLSPPVALSAYFLKGVVPEWDLKDIYFGMMQFMLIQLLGLVLIFNFPQIALWLPNYIYGQ</sequence>
<keyword evidence="7 9" id="KW-0472">Membrane</keyword>
<gene>
    <name evidence="12" type="ORF">JF290_06040</name>
</gene>
<feature type="transmembrane region" description="Helical" evidence="9">
    <location>
        <begin position="387"/>
        <end position="410"/>
    </location>
</feature>
<evidence type="ECO:0000256" key="4">
    <source>
        <dbReference type="ARBA" id="ARBA00022519"/>
    </source>
</evidence>
<dbReference type="InterPro" id="IPR010656">
    <property type="entry name" value="DctM"/>
</dbReference>
<evidence type="ECO:0000313" key="12">
    <source>
        <dbReference type="EMBL" id="MBJ6371080.1"/>
    </source>
</evidence>
<dbReference type="Pfam" id="PF06808">
    <property type="entry name" value="DctM"/>
    <property type="match status" value="1"/>
</dbReference>
<evidence type="ECO:0000256" key="1">
    <source>
        <dbReference type="ARBA" id="ARBA00004429"/>
    </source>
</evidence>
<feature type="transmembrane region" description="Helical" evidence="9">
    <location>
        <begin position="627"/>
        <end position="648"/>
    </location>
</feature>
<feature type="transmembrane region" description="Helical" evidence="9">
    <location>
        <begin position="562"/>
        <end position="582"/>
    </location>
</feature>
<keyword evidence="5 9" id="KW-0812">Transmembrane</keyword>
<organism evidence="12 13">
    <name type="scientific">Sedimentitalea arenosa</name>
    <dbReference type="NCBI Taxonomy" id="2798803"/>
    <lineage>
        <taxon>Bacteria</taxon>
        <taxon>Pseudomonadati</taxon>
        <taxon>Pseudomonadota</taxon>
        <taxon>Alphaproteobacteria</taxon>
        <taxon>Rhodobacterales</taxon>
        <taxon>Paracoccaceae</taxon>
        <taxon>Sedimentitalea</taxon>
    </lineage>
</organism>
<feature type="transmembrane region" description="Helical" evidence="9">
    <location>
        <begin position="45"/>
        <end position="67"/>
    </location>
</feature>
<dbReference type="InterPro" id="IPR004681">
    <property type="entry name" value="TRAP_DctM"/>
</dbReference>
<comment type="subcellular location">
    <subcellularLocation>
        <location evidence="1 8">Cell inner membrane</location>
        <topology evidence="1 8">Multi-pass membrane protein</topology>
    </subcellularLocation>
</comment>
<feature type="transmembrane region" description="Helical" evidence="9">
    <location>
        <begin position="127"/>
        <end position="144"/>
    </location>
</feature>
<reference evidence="12" key="1">
    <citation type="submission" date="2020-12" db="EMBL/GenBank/DDBJ databases">
        <title>Sedimentitalea sp. nov., isolated from sand in Incheon.</title>
        <authorList>
            <person name="Kim W."/>
        </authorList>
    </citation>
    <scope>NUCLEOTIDE SEQUENCE</scope>
    <source>
        <strain evidence="12">CAU 1593</strain>
    </source>
</reference>
<evidence type="ECO:0000256" key="2">
    <source>
        <dbReference type="ARBA" id="ARBA00022448"/>
    </source>
</evidence>
<dbReference type="Pfam" id="PF04290">
    <property type="entry name" value="DctQ"/>
    <property type="match status" value="1"/>
</dbReference>
<evidence type="ECO:0000259" key="11">
    <source>
        <dbReference type="Pfam" id="PF06808"/>
    </source>
</evidence>
<dbReference type="PANTHER" id="PTHR33362:SF7">
    <property type="entry name" value="SLL1103 PROTEIN"/>
    <property type="match status" value="1"/>
</dbReference>
<protein>
    <submittedName>
        <fullName evidence="12">TRAP transporter large permease subunit</fullName>
    </submittedName>
</protein>
<feature type="transmembrane region" description="Helical" evidence="9">
    <location>
        <begin position="716"/>
        <end position="737"/>
    </location>
</feature>
<proteinExistence type="predicted"/>
<dbReference type="GO" id="GO:0005886">
    <property type="term" value="C:plasma membrane"/>
    <property type="evidence" value="ECO:0007669"/>
    <property type="project" value="UniProtKB-SubCell"/>
</dbReference>
<feature type="transmembrane region" description="Helical" evidence="9">
    <location>
        <begin position="164"/>
        <end position="184"/>
    </location>
</feature>
<feature type="domain" description="Tripartite ATP-independent periplasmic transporters DctQ component" evidence="10">
    <location>
        <begin position="61"/>
        <end position="193"/>
    </location>
</feature>
<feature type="transmembrane region" description="Helical" evidence="9">
    <location>
        <begin position="308"/>
        <end position="326"/>
    </location>
</feature>
<keyword evidence="2 8" id="KW-0813">Transport</keyword>
<feature type="transmembrane region" description="Helical" evidence="9">
    <location>
        <begin position="254"/>
        <end position="287"/>
    </location>
</feature>
<comment type="caution">
    <text evidence="12">The sequence shown here is derived from an EMBL/GenBank/DDBJ whole genome shotgun (WGS) entry which is preliminary data.</text>
</comment>